<dbReference type="AlphaFoldDB" id="A0A0N4TXB6"/>
<evidence type="ECO:0000313" key="3">
    <source>
        <dbReference type="Proteomes" id="UP000278627"/>
    </source>
</evidence>
<evidence type="ECO:0000313" key="4">
    <source>
        <dbReference type="WBParaSite" id="BPAG_0001361301-mRNA-1"/>
    </source>
</evidence>
<proteinExistence type="predicted"/>
<reference evidence="4" key="1">
    <citation type="submission" date="2017-02" db="UniProtKB">
        <authorList>
            <consortium name="WormBaseParasite"/>
        </authorList>
    </citation>
    <scope>IDENTIFICATION</scope>
</reference>
<reference evidence="2 3" key="2">
    <citation type="submission" date="2018-11" db="EMBL/GenBank/DDBJ databases">
        <authorList>
            <consortium name="Pathogen Informatics"/>
        </authorList>
    </citation>
    <scope>NUCLEOTIDE SEQUENCE [LARGE SCALE GENOMIC DNA]</scope>
</reference>
<feature type="compositionally biased region" description="Acidic residues" evidence="1">
    <location>
        <begin position="53"/>
        <end position="72"/>
    </location>
</feature>
<gene>
    <name evidence="2" type="ORF">BPAG_LOCUS13541</name>
</gene>
<dbReference type="WBParaSite" id="BPAG_0001361301-mRNA-1">
    <property type="protein sequence ID" value="BPAG_0001361301-mRNA-1"/>
    <property type="gene ID" value="BPAG_0001361301"/>
</dbReference>
<feature type="compositionally biased region" description="Polar residues" evidence="1">
    <location>
        <begin position="42"/>
        <end position="52"/>
    </location>
</feature>
<name>A0A0N4TXB6_BRUPA</name>
<dbReference type="EMBL" id="UZAD01013408">
    <property type="protein sequence ID" value="VDN94726.1"/>
    <property type="molecule type" value="Genomic_DNA"/>
</dbReference>
<accession>A0A0N4TXB6</accession>
<evidence type="ECO:0000256" key="1">
    <source>
        <dbReference type="SAM" id="MobiDB-lite"/>
    </source>
</evidence>
<sequence>MTALTPPSYLQILRFISVILIDMRLYKSVEKEGMVLRNSIHKNSNYDSSCSDETNDMNDNDESEIDSDEDSEAGEKWNTLQNLLNFGNFKAHQSSLSAIGQHFLNSEFTLLADFMLANRNANELCIIKAM</sequence>
<keyword evidence="3" id="KW-1185">Reference proteome</keyword>
<dbReference type="Proteomes" id="UP000278627">
    <property type="component" value="Unassembled WGS sequence"/>
</dbReference>
<evidence type="ECO:0000313" key="2">
    <source>
        <dbReference type="EMBL" id="VDN94726.1"/>
    </source>
</evidence>
<organism evidence="4">
    <name type="scientific">Brugia pahangi</name>
    <name type="common">Filarial nematode worm</name>
    <dbReference type="NCBI Taxonomy" id="6280"/>
    <lineage>
        <taxon>Eukaryota</taxon>
        <taxon>Metazoa</taxon>
        <taxon>Ecdysozoa</taxon>
        <taxon>Nematoda</taxon>
        <taxon>Chromadorea</taxon>
        <taxon>Rhabditida</taxon>
        <taxon>Spirurina</taxon>
        <taxon>Spiruromorpha</taxon>
        <taxon>Filarioidea</taxon>
        <taxon>Onchocercidae</taxon>
        <taxon>Brugia</taxon>
    </lineage>
</organism>
<feature type="region of interest" description="Disordered" evidence="1">
    <location>
        <begin position="42"/>
        <end position="73"/>
    </location>
</feature>
<protein>
    <submittedName>
        <fullName evidence="4">Rav1p_C domain-containing protein</fullName>
    </submittedName>
</protein>